<feature type="transmembrane region" description="Helical" evidence="1">
    <location>
        <begin position="138"/>
        <end position="157"/>
    </location>
</feature>
<feature type="transmembrane region" description="Helical" evidence="1">
    <location>
        <begin position="81"/>
        <end position="102"/>
    </location>
</feature>
<dbReference type="InterPro" id="IPR038330">
    <property type="entry name" value="TspO/MBR-related_sf"/>
</dbReference>
<keyword evidence="1" id="KW-0812">Transmembrane</keyword>
<dbReference type="OrthoDB" id="5189031at2"/>
<dbReference type="PANTHER" id="PTHR33802">
    <property type="entry name" value="SI:CH211-161H7.5-RELATED"/>
    <property type="match status" value="1"/>
</dbReference>
<feature type="transmembrane region" description="Helical" evidence="1">
    <location>
        <begin position="108"/>
        <end position="126"/>
    </location>
</feature>
<dbReference type="PANTHER" id="PTHR33802:SF1">
    <property type="entry name" value="XK-RELATED PROTEIN"/>
    <property type="match status" value="1"/>
</dbReference>
<dbReference type="EMBL" id="FWFD01000018">
    <property type="protein sequence ID" value="SLM86970.1"/>
    <property type="molecule type" value="Genomic_DNA"/>
</dbReference>
<feature type="transmembrane region" description="Helical" evidence="1">
    <location>
        <begin position="7"/>
        <end position="29"/>
    </location>
</feature>
<evidence type="ECO:0000313" key="2">
    <source>
        <dbReference type="EMBL" id="SLM86970.1"/>
    </source>
</evidence>
<dbReference type="AlphaFoldDB" id="A0A1X6WRQ4"/>
<accession>A0A1X6WRQ4</accession>
<dbReference type="Proteomes" id="UP000195918">
    <property type="component" value="Unassembled WGS sequence"/>
</dbReference>
<keyword evidence="1" id="KW-0472">Membrane</keyword>
<feature type="transmembrane region" description="Helical" evidence="1">
    <location>
        <begin position="49"/>
        <end position="69"/>
    </location>
</feature>
<feature type="transmembrane region" description="Helical" evidence="1">
    <location>
        <begin position="229"/>
        <end position="250"/>
    </location>
</feature>
<dbReference type="RefSeq" id="WP_086952598.1">
    <property type="nucleotide sequence ID" value="NZ_FWFD01000018.1"/>
</dbReference>
<evidence type="ECO:0008006" key="4">
    <source>
        <dbReference type="Google" id="ProtNLM"/>
    </source>
</evidence>
<keyword evidence="3" id="KW-1185">Reference proteome</keyword>
<protein>
    <recommendedName>
        <fullName evidence="4">Tryptophan-rich sensory protein</fullName>
    </recommendedName>
</protein>
<sequence length="261" mass="29612">MVERKKAIGNFIILIGTLLINSLGASGQINNYSQKEVSDKFPTLITPNPGTFSIWGIIYMFLIVSIILMIIKSNDLQYKKIINAITLKFWIASLFNILWIISFSYLQLELSVLLIFGLLISLLSILKSIETFNTKKTLLLPITFGFYAGWIFVATIVNISATLVKLKWNRFYLSENFWASLTLIVAVILIYLITLKIKNAVFPLPIAWAFYGINNQLQSSNVLTNQYMILKYIALGGAVALIIIAIYQFYKNNYNLIPSVK</sequence>
<keyword evidence="1" id="KW-1133">Transmembrane helix</keyword>
<evidence type="ECO:0000313" key="3">
    <source>
        <dbReference type="Proteomes" id="UP000195918"/>
    </source>
</evidence>
<dbReference type="Gene3D" id="1.20.1260.100">
    <property type="entry name" value="TspO/MBR protein"/>
    <property type="match status" value="1"/>
</dbReference>
<reference evidence="3" key="1">
    <citation type="submission" date="2017-02" db="EMBL/GenBank/DDBJ databases">
        <authorList>
            <person name="Dridi B."/>
        </authorList>
    </citation>
    <scope>NUCLEOTIDE SEQUENCE [LARGE SCALE GENOMIC DNA]</scope>
    <source>
        <strain evidence="3">bH819</strain>
    </source>
</reference>
<feature type="transmembrane region" description="Helical" evidence="1">
    <location>
        <begin position="177"/>
        <end position="195"/>
    </location>
</feature>
<gene>
    <name evidence="2" type="ORF">FM121_12810</name>
</gene>
<organism evidence="2 3">
    <name type="scientific">Vagococcus fluvialis bH819</name>
    <dbReference type="NCBI Taxonomy" id="1255619"/>
    <lineage>
        <taxon>Bacteria</taxon>
        <taxon>Bacillati</taxon>
        <taxon>Bacillota</taxon>
        <taxon>Bacilli</taxon>
        <taxon>Lactobacillales</taxon>
        <taxon>Enterococcaceae</taxon>
        <taxon>Vagococcus</taxon>
    </lineage>
</organism>
<proteinExistence type="predicted"/>
<evidence type="ECO:0000256" key="1">
    <source>
        <dbReference type="SAM" id="Phobius"/>
    </source>
</evidence>
<name>A0A1X6WRQ4_9ENTE</name>